<dbReference type="AlphaFoldDB" id="A0A2I0UU68"/>
<evidence type="ECO:0008006" key="3">
    <source>
        <dbReference type="Google" id="ProtNLM"/>
    </source>
</evidence>
<reference evidence="2" key="2">
    <citation type="submission" date="2017-12" db="EMBL/GenBank/DDBJ databases">
        <title>Genome sequence of the Bar-tailed Godwit (Limosa lapponica baueri).</title>
        <authorList>
            <person name="Lima N.C.B."/>
            <person name="Parody-Merino A.M."/>
            <person name="Battley P.F."/>
            <person name="Fidler A.E."/>
            <person name="Prosdocimi F."/>
        </authorList>
    </citation>
    <scope>NUCLEOTIDE SEQUENCE [LARGE SCALE GENOMIC DNA]</scope>
</reference>
<evidence type="ECO:0000313" key="2">
    <source>
        <dbReference type="Proteomes" id="UP000233556"/>
    </source>
</evidence>
<accession>A0A2I0UU68</accession>
<gene>
    <name evidence="1" type="ORF">llap_150</name>
</gene>
<evidence type="ECO:0000313" key="1">
    <source>
        <dbReference type="EMBL" id="PKU49597.1"/>
    </source>
</evidence>
<dbReference type="Proteomes" id="UP000233556">
    <property type="component" value="Unassembled WGS sequence"/>
</dbReference>
<protein>
    <recommendedName>
        <fullName evidence="3">Rna-directed dna polymerase from mobile element jockey-like</fullName>
    </recommendedName>
</protein>
<dbReference type="EMBL" id="KZ505636">
    <property type="protein sequence ID" value="PKU49597.1"/>
    <property type="molecule type" value="Genomic_DNA"/>
</dbReference>
<reference evidence="2" key="1">
    <citation type="submission" date="2017-11" db="EMBL/GenBank/DDBJ databases">
        <authorList>
            <person name="Lima N.C."/>
            <person name="Parody-Merino A.M."/>
            <person name="Battley P.F."/>
            <person name="Fidler A.E."/>
            <person name="Prosdocimi F."/>
        </authorList>
    </citation>
    <scope>NUCLEOTIDE SEQUENCE [LARGE SCALE GENOMIC DNA]</scope>
</reference>
<sequence length="271" mass="31536">MLVDSRFAVHSDGLISVDATQMGDILQFTWNQTLLRLGEAADLHQKQEVGRIDIHLLLARAQSCLRYNLVKEKMWAHVSMEIAGKVSQSESYPGLHKKKHGQQVMQDLIRPLYSPLVRPHLDPIQLWGFQHSKDMDLLEWVQRRVTRMNRGLEHLSHEDKLRELGSFSLEKRRLWEDLIAAFQLKGAYKKDTEGLLTSACSDRRRDNAFKLKEGRFRLDIRKNFFMMRVVRYWNKLPREGVDAPSLEVLNVRLDRVLSFSAICSSAGVWTR</sequence>
<name>A0A2I0UU68_LIMLA</name>
<organism evidence="1 2">
    <name type="scientific">Limosa lapponica baueri</name>
    <dbReference type="NCBI Taxonomy" id="1758121"/>
    <lineage>
        <taxon>Eukaryota</taxon>
        <taxon>Metazoa</taxon>
        <taxon>Chordata</taxon>
        <taxon>Craniata</taxon>
        <taxon>Vertebrata</taxon>
        <taxon>Euteleostomi</taxon>
        <taxon>Archelosauria</taxon>
        <taxon>Archosauria</taxon>
        <taxon>Dinosauria</taxon>
        <taxon>Saurischia</taxon>
        <taxon>Theropoda</taxon>
        <taxon>Coelurosauria</taxon>
        <taxon>Aves</taxon>
        <taxon>Neognathae</taxon>
        <taxon>Neoaves</taxon>
        <taxon>Charadriiformes</taxon>
        <taxon>Scolopacidae</taxon>
        <taxon>Limosa</taxon>
    </lineage>
</organism>
<keyword evidence="2" id="KW-1185">Reference proteome</keyword>
<proteinExistence type="predicted"/>